<feature type="active site" description="Charge relay system" evidence="5 6">
    <location>
        <position position="472"/>
    </location>
</feature>
<keyword evidence="3 6" id="KW-0378">Hydrolase</keyword>
<organism evidence="11 12">
    <name type="scientific">Nocardioides terrae</name>
    <dbReference type="NCBI Taxonomy" id="574651"/>
    <lineage>
        <taxon>Bacteria</taxon>
        <taxon>Bacillati</taxon>
        <taxon>Actinomycetota</taxon>
        <taxon>Actinomycetes</taxon>
        <taxon>Propionibacteriales</taxon>
        <taxon>Nocardioidaceae</taxon>
        <taxon>Nocardioides</taxon>
    </lineage>
</organism>
<evidence type="ECO:0000259" key="10">
    <source>
        <dbReference type="Pfam" id="PF00082"/>
    </source>
</evidence>
<dbReference type="PANTHER" id="PTHR43806">
    <property type="entry name" value="PEPTIDASE S8"/>
    <property type="match status" value="1"/>
</dbReference>
<dbReference type="PANTHER" id="PTHR43806:SF11">
    <property type="entry name" value="CEREVISIN-RELATED"/>
    <property type="match status" value="1"/>
</dbReference>
<dbReference type="Gene3D" id="3.40.50.200">
    <property type="entry name" value="Peptidase S8/S53 domain"/>
    <property type="match status" value="1"/>
</dbReference>
<dbReference type="InterPro" id="IPR036852">
    <property type="entry name" value="Peptidase_S8/S53_dom_sf"/>
</dbReference>
<dbReference type="InterPro" id="IPR022398">
    <property type="entry name" value="Peptidase_S8_His-AS"/>
</dbReference>
<dbReference type="PRINTS" id="PR00723">
    <property type="entry name" value="SUBTILISIN"/>
</dbReference>
<evidence type="ECO:0000256" key="1">
    <source>
        <dbReference type="ARBA" id="ARBA00011073"/>
    </source>
</evidence>
<keyword evidence="9" id="KW-0732">Signal</keyword>
<dbReference type="InterPro" id="IPR000209">
    <property type="entry name" value="Peptidase_S8/S53_dom"/>
</dbReference>
<feature type="active site" description="Charge relay system" evidence="5 6">
    <location>
        <position position="222"/>
    </location>
</feature>
<dbReference type="InterPro" id="IPR015500">
    <property type="entry name" value="Peptidase_S8_subtilisin-rel"/>
</dbReference>
<dbReference type="PROSITE" id="PS00136">
    <property type="entry name" value="SUBTILASE_ASP"/>
    <property type="match status" value="1"/>
</dbReference>
<dbReference type="OrthoDB" id="9813435at2"/>
<evidence type="ECO:0000313" key="11">
    <source>
        <dbReference type="EMBL" id="SFC84395.1"/>
    </source>
</evidence>
<dbReference type="STRING" id="574651.SAMN04487968_11287"/>
<dbReference type="AlphaFoldDB" id="A0A1I1MGX3"/>
<dbReference type="InterPro" id="IPR023827">
    <property type="entry name" value="Peptidase_S8_Asp-AS"/>
</dbReference>
<dbReference type="RefSeq" id="WP_091125583.1">
    <property type="nucleotide sequence ID" value="NZ_FOLB01000012.1"/>
</dbReference>
<gene>
    <name evidence="11" type="ORF">SAMN04487968_11287</name>
</gene>
<protein>
    <submittedName>
        <fullName evidence="11">Subtilase family protein</fullName>
    </submittedName>
</protein>
<dbReference type="Proteomes" id="UP000198832">
    <property type="component" value="Unassembled WGS sequence"/>
</dbReference>
<feature type="active site" description="Charge relay system" evidence="5 6">
    <location>
        <position position="172"/>
    </location>
</feature>
<feature type="region of interest" description="Disordered" evidence="8">
    <location>
        <begin position="333"/>
        <end position="366"/>
    </location>
</feature>
<accession>A0A1I1MGX3</accession>
<dbReference type="PROSITE" id="PS00138">
    <property type="entry name" value="SUBTILASE_SER"/>
    <property type="match status" value="1"/>
</dbReference>
<dbReference type="GO" id="GO:0006508">
    <property type="term" value="P:proteolysis"/>
    <property type="evidence" value="ECO:0007669"/>
    <property type="project" value="UniProtKB-KW"/>
</dbReference>
<proteinExistence type="inferred from homology"/>
<keyword evidence="12" id="KW-1185">Reference proteome</keyword>
<dbReference type="GO" id="GO:0004252">
    <property type="term" value="F:serine-type endopeptidase activity"/>
    <property type="evidence" value="ECO:0007669"/>
    <property type="project" value="UniProtKB-UniRule"/>
</dbReference>
<feature type="domain" description="Peptidase S8/S53" evidence="10">
    <location>
        <begin position="165"/>
        <end position="550"/>
    </location>
</feature>
<dbReference type="PROSITE" id="PS00137">
    <property type="entry name" value="SUBTILASE_HIS"/>
    <property type="match status" value="1"/>
</dbReference>
<dbReference type="Pfam" id="PF00082">
    <property type="entry name" value="Peptidase_S8"/>
    <property type="match status" value="1"/>
</dbReference>
<dbReference type="EMBL" id="FOLB01000012">
    <property type="protein sequence ID" value="SFC84395.1"/>
    <property type="molecule type" value="Genomic_DNA"/>
</dbReference>
<feature type="chain" id="PRO_5038894439" evidence="9">
    <location>
        <begin position="21"/>
        <end position="562"/>
    </location>
</feature>
<dbReference type="SUPFAM" id="SSF52743">
    <property type="entry name" value="Subtilisin-like"/>
    <property type="match status" value="1"/>
</dbReference>
<keyword evidence="2 6" id="KW-0645">Protease</keyword>
<keyword evidence="4 6" id="KW-0720">Serine protease</keyword>
<evidence type="ECO:0000256" key="5">
    <source>
        <dbReference type="PIRSR" id="PIRSR615500-1"/>
    </source>
</evidence>
<evidence type="ECO:0000256" key="9">
    <source>
        <dbReference type="SAM" id="SignalP"/>
    </source>
</evidence>
<evidence type="ECO:0000256" key="2">
    <source>
        <dbReference type="ARBA" id="ARBA00022670"/>
    </source>
</evidence>
<evidence type="ECO:0000256" key="6">
    <source>
        <dbReference type="PROSITE-ProRule" id="PRU01240"/>
    </source>
</evidence>
<comment type="similarity">
    <text evidence="1 6 7">Belongs to the peptidase S8 family.</text>
</comment>
<name>A0A1I1MGX3_9ACTN</name>
<dbReference type="InterPro" id="IPR050131">
    <property type="entry name" value="Peptidase_S8_subtilisin-like"/>
</dbReference>
<dbReference type="PROSITE" id="PS51892">
    <property type="entry name" value="SUBTILASE"/>
    <property type="match status" value="1"/>
</dbReference>
<dbReference type="InterPro" id="IPR023828">
    <property type="entry name" value="Peptidase_S8_Ser-AS"/>
</dbReference>
<evidence type="ECO:0000256" key="8">
    <source>
        <dbReference type="SAM" id="MobiDB-lite"/>
    </source>
</evidence>
<feature type="signal peptide" evidence="9">
    <location>
        <begin position="1"/>
        <end position="20"/>
    </location>
</feature>
<evidence type="ECO:0000256" key="4">
    <source>
        <dbReference type="ARBA" id="ARBA00022825"/>
    </source>
</evidence>
<evidence type="ECO:0000313" key="12">
    <source>
        <dbReference type="Proteomes" id="UP000198832"/>
    </source>
</evidence>
<reference evidence="11 12" key="1">
    <citation type="submission" date="2016-10" db="EMBL/GenBank/DDBJ databases">
        <authorList>
            <person name="de Groot N.N."/>
        </authorList>
    </citation>
    <scope>NUCLEOTIDE SEQUENCE [LARGE SCALE GENOMIC DNA]</scope>
    <source>
        <strain evidence="11 12">CGMCC 1.7056</strain>
    </source>
</reference>
<sequence>MNLRSLLAAAAVSATTLSLAVPINTADATPSVSGKRVQYSVLADAGASNAQVRAAIEAAGGTVVAANDAVGLYQVSAPEHGFAEAVSSRAGIQGAAHQRIVGRAPQTPRADVEHVARGAGAPSAHSSRRHHGRPGRSLDPLDGDNWGLSMVKADKARRFQDGDHRVTVGIIDTGVDASHPDIAPNFDWRLSRNFVTDMPDIDGATCEFSSCKDPVGWDDGAHGTHVAGIIGAAANGIGTSGVAPGVTLVEDRAGQDSGYFFLQPTVDALTYAGDAGLDVVNMSFYVDPWLYNCTANPADTPEQQAEQRTIIAAVQRALNYAHRKGVTMVSALGNEHSDLGNPPTDTTSPDYGEDPHPRPIDNASCLSMPTEGSHVIGVSALGSSGRKAYYSNWGTEQISVAAPGGDYYDPAATGAIQQPGNLILSAYPKNVGIAEGTIDPTTGDIIDDSGSYLKDCDSRGRCGYYQYLQGTSMASPFAAGVAALIVSEYGRPGRHHSFGLDPDITERVLTRSADETACPAPVYVYPAPIPASYTANCDGTKEFNGFYGHGIVDALAAVTRRH</sequence>
<evidence type="ECO:0000256" key="3">
    <source>
        <dbReference type="ARBA" id="ARBA00022801"/>
    </source>
</evidence>
<evidence type="ECO:0000256" key="7">
    <source>
        <dbReference type="RuleBase" id="RU003355"/>
    </source>
</evidence>
<feature type="region of interest" description="Disordered" evidence="8">
    <location>
        <begin position="116"/>
        <end position="144"/>
    </location>
</feature>